<name>A0ABV0BN87_9HYPH</name>
<evidence type="ECO:0000259" key="1">
    <source>
        <dbReference type="Pfam" id="PF13274"/>
    </source>
</evidence>
<reference evidence="2 3" key="1">
    <citation type="submission" date="2024-04" db="EMBL/GenBank/DDBJ databases">
        <title>A novel species isolated from cricket.</title>
        <authorList>
            <person name="Wang H.-C."/>
        </authorList>
    </citation>
    <scope>NUCLEOTIDE SEQUENCE [LARGE SCALE GENOMIC DNA]</scope>
    <source>
        <strain evidence="2 3">WL0021</strain>
    </source>
</reference>
<organism evidence="2 3">
    <name type="scientific">Hohaiivirga grylli</name>
    <dbReference type="NCBI Taxonomy" id="3133970"/>
    <lineage>
        <taxon>Bacteria</taxon>
        <taxon>Pseudomonadati</taxon>
        <taxon>Pseudomonadota</taxon>
        <taxon>Alphaproteobacteria</taxon>
        <taxon>Hyphomicrobiales</taxon>
        <taxon>Methylobacteriaceae</taxon>
        <taxon>Hohaiivirga</taxon>
    </lineage>
</organism>
<feature type="domain" description="Antitoxin SocA-like Panacea" evidence="1">
    <location>
        <begin position="44"/>
        <end position="154"/>
    </location>
</feature>
<dbReference type="RefSeq" id="WP_346337317.1">
    <property type="nucleotide sequence ID" value="NZ_JBBYXI010000003.1"/>
</dbReference>
<accession>A0ABV0BN87</accession>
<dbReference type="Pfam" id="PF13274">
    <property type="entry name" value="SocA_Panacea"/>
    <property type="match status" value="1"/>
</dbReference>
<keyword evidence="3" id="KW-1185">Reference proteome</keyword>
<proteinExistence type="predicted"/>
<dbReference type="EMBL" id="JBBYXI010000003">
    <property type="protein sequence ID" value="MEN3931282.1"/>
    <property type="molecule type" value="Genomic_DNA"/>
</dbReference>
<evidence type="ECO:0000313" key="2">
    <source>
        <dbReference type="EMBL" id="MEN3931282.1"/>
    </source>
</evidence>
<gene>
    <name evidence="2" type="ORF">WJT86_09455</name>
</gene>
<protein>
    <submittedName>
        <fullName evidence="2">Panacea domain-containing protein</fullName>
    </submittedName>
</protein>
<evidence type="ECO:0000313" key="3">
    <source>
        <dbReference type="Proteomes" id="UP001418637"/>
    </source>
</evidence>
<sequence length="204" mass="23277">MVRLPHPSTYKQKIDPAYNARKAAQIIAFFATKEGGRINILKAMKLVYLSDRKSIQESGFPMLEEPRCSMPHGPVNSTTYDFAKGVYTAEISDEEGWSEFLKEVKNYNIATARKFSVSDFDELSVAEVQYLEALWEDFGHMNQYQLKDWTHDKKNVPEWEDPCGGSASIPLSRILGYVGIEDSNEQEEMIDDYAQIDKLFASLN</sequence>
<comment type="caution">
    <text evidence="2">The sequence shown here is derived from an EMBL/GenBank/DDBJ whole genome shotgun (WGS) entry which is preliminary data.</text>
</comment>
<dbReference type="Proteomes" id="UP001418637">
    <property type="component" value="Unassembled WGS sequence"/>
</dbReference>
<dbReference type="InterPro" id="IPR025272">
    <property type="entry name" value="SocA_Panacea"/>
</dbReference>